<gene>
    <name evidence="5" type="ORF">F7231_10410</name>
</gene>
<name>A0ABX0QHN9_9BACT</name>
<dbReference type="InterPro" id="IPR002347">
    <property type="entry name" value="SDR_fam"/>
</dbReference>
<sequence>METQNGKTALVTGATSGIGRELANLFAKDGYNLVLVARSDDNLQQLAQSYEHQFGIKTTLIAKDLAGDDAGQQVYDEVKQQGIQVDVLVNNAGMGEYGMFATETDLQKEVDIIHINVIALVKLTKLFLKDMVQRNDGKILMLGSVASVIPNPLMAVYGATKSFIYSFSEALRNEIKDTNITLTVLMPGATDTDFFNKAGAMNTKAQEKARETPAADVAKTGYDALMSGKDKVIHGASNKASVAMAHFLPDSTVANSARNDMKDKNEAEAEEKESYSIGLSLGIAALAVAGLVVLSAWNRQNPAQKAYTKARYKYKAKRLVNKASHLTDDLTDKAKSSFSDLRDTVLSSVN</sequence>
<feature type="transmembrane region" description="Helical" evidence="4">
    <location>
        <begin position="275"/>
        <end position="297"/>
    </location>
</feature>
<evidence type="ECO:0000256" key="2">
    <source>
        <dbReference type="ARBA" id="ARBA00023002"/>
    </source>
</evidence>
<dbReference type="PANTHER" id="PTHR44196:SF2">
    <property type="entry name" value="SHORT-CHAIN DEHYDROGENASE-RELATED"/>
    <property type="match status" value="1"/>
</dbReference>
<keyword evidence="6" id="KW-1185">Reference proteome</keyword>
<keyword evidence="4" id="KW-0472">Membrane</keyword>
<dbReference type="EMBL" id="WAEL01000003">
    <property type="protein sequence ID" value="NID10582.1"/>
    <property type="molecule type" value="Genomic_DNA"/>
</dbReference>
<evidence type="ECO:0000313" key="6">
    <source>
        <dbReference type="Proteomes" id="UP000606008"/>
    </source>
</evidence>
<dbReference type="RefSeq" id="WP_166691835.1">
    <property type="nucleotide sequence ID" value="NZ_WAEL01000003.1"/>
</dbReference>
<protein>
    <submittedName>
        <fullName evidence="5">SDR family oxidoreductase</fullName>
    </submittedName>
</protein>
<reference evidence="6" key="1">
    <citation type="submission" date="2019-09" db="EMBL/GenBank/DDBJ databases">
        <authorList>
            <person name="Jung D.-H."/>
        </authorList>
    </citation>
    <scope>NUCLEOTIDE SEQUENCE [LARGE SCALE GENOMIC DNA]</scope>
    <source>
        <strain evidence="6">JA-25</strain>
    </source>
</reference>
<evidence type="ECO:0000256" key="1">
    <source>
        <dbReference type="ARBA" id="ARBA00006484"/>
    </source>
</evidence>
<accession>A0ABX0QHN9</accession>
<proteinExistence type="inferred from homology"/>
<keyword evidence="2" id="KW-0560">Oxidoreductase</keyword>
<dbReference type="InterPro" id="IPR020904">
    <property type="entry name" value="Sc_DH/Rdtase_CS"/>
</dbReference>
<dbReference type="PRINTS" id="PR00081">
    <property type="entry name" value="GDHRDH"/>
</dbReference>
<comment type="similarity">
    <text evidence="1 3">Belongs to the short-chain dehydrogenases/reductases (SDR) family.</text>
</comment>
<dbReference type="Proteomes" id="UP000606008">
    <property type="component" value="Unassembled WGS sequence"/>
</dbReference>
<keyword evidence="4" id="KW-1133">Transmembrane helix</keyword>
<organism evidence="5 6">
    <name type="scientific">Fibrivirga algicola</name>
    <dbReference type="NCBI Taxonomy" id="2950420"/>
    <lineage>
        <taxon>Bacteria</taxon>
        <taxon>Pseudomonadati</taxon>
        <taxon>Bacteroidota</taxon>
        <taxon>Cytophagia</taxon>
        <taxon>Cytophagales</taxon>
        <taxon>Spirosomataceae</taxon>
        <taxon>Fibrivirga</taxon>
    </lineage>
</organism>
<evidence type="ECO:0000256" key="4">
    <source>
        <dbReference type="SAM" id="Phobius"/>
    </source>
</evidence>
<dbReference type="PRINTS" id="PR00080">
    <property type="entry name" value="SDRFAMILY"/>
</dbReference>
<dbReference type="Gene3D" id="3.40.50.720">
    <property type="entry name" value="NAD(P)-binding Rossmann-like Domain"/>
    <property type="match status" value="1"/>
</dbReference>
<evidence type="ECO:0000256" key="3">
    <source>
        <dbReference type="RuleBase" id="RU000363"/>
    </source>
</evidence>
<keyword evidence="4" id="KW-0812">Transmembrane</keyword>
<dbReference type="Pfam" id="PF00106">
    <property type="entry name" value="adh_short"/>
    <property type="match status" value="1"/>
</dbReference>
<dbReference type="SUPFAM" id="SSF51735">
    <property type="entry name" value="NAD(P)-binding Rossmann-fold domains"/>
    <property type="match status" value="1"/>
</dbReference>
<reference evidence="6" key="2">
    <citation type="submission" date="2023-07" db="EMBL/GenBank/DDBJ databases">
        <authorList>
            <person name="Jung D.-H."/>
        </authorList>
    </citation>
    <scope>NUCLEOTIDE SEQUENCE [LARGE SCALE GENOMIC DNA]</scope>
    <source>
        <strain evidence="6">JA-25</strain>
    </source>
</reference>
<dbReference type="InterPro" id="IPR036291">
    <property type="entry name" value="NAD(P)-bd_dom_sf"/>
</dbReference>
<dbReference type="PANTHER" id="PTHR44196">
    <property type="entry name" value="DEHYDROGENASE/REDUCTASE SDR FAMILY MEMBER 7B"/>
    <property type="match status" value="1"/>
</dbReference>
<comment type="caution">
    <text evidence="5">The sequence shown here is derived from an EMBL/GenBank/DDBJ whole genome shotgun (WGS) entry which is preliminary data.</text>
</comment>
<dbReference type="PROSITE" id="PS00061">
    <property type="entry name" value="ADH_SHORT"/>
    <property type="match status" value="1"/>
</dbReference>
<evidence type="ECO:0000313" key="5">
    <source>
        <dbReference type="EMBL" id="NID10582.1"/>
    </source>
</evidence>